<evidence type="ECO:0008006" key="7">
    <source>
        <dbReference type="Google" id="ProtNLM"/>
    </source>
</evidence>
<evidence type="ECO:0000256" key="3">
    <source>
        <dbReference type="ARBA" id="ARBA00022691"/>
    </source>
</evidence>
<dbReference type="Gene3D" id="3.40.50.150">
    <property type="entry name" value="Vaccinia Virus protein VP39"/>
    <property type="match status" value="1"/>
</dbReference>
<dbReference type="EMBL" id="BAAANT010000001">
    <property type="protein sequence ID" value="GAA2130640.1"/>
    <property type="molecule type" value="Genomic_DNA"/>
</dbReference>
<evidence type="ECO:0000313" key="6">
    <source>
        <dbReference type="Proteomes" id="UP001422759"/>
    </source>
</evidence>
<evidence type="ECO:0000256" key="1">
    <source>
        <dbReference type="ARBA" id="ARBA00022603"/>
    </source>
</evidence>
<organism evidence="5 6">
    <name type="scientific">Kitasatospora kazusensis</name>
    <dbReference type="NCBI Taxonomy" id="407974"/>
    <lineage>
        <taxon>Bacteria</taxon>
        <taxon>Bacillati</taxon>
        <taxon>Actinomycetota</taxon>
        <taxon>Actinomycetes</taxon>
        <taxon>Kitasatosporales</taxon>
        <taxon>Streptomycetaceae</taxon>
        <taxon>Kitasatospora</taxon>
    </lineage>
</organism>
<dbReference type="PANTHER" id="PTHR43464">
    <property type="entry name" value="METHYLTRANSFERASE"/>
    <property type="match status" value="1"/>
</dbReference>
<protein>
    <recommendedName>
        <fullName evidence="7">Methyltransferase family protein</fullName>
    </recommendedName>
</protein>
<name>A0ABN2YQ65_9ACTN</name>
<proteinExistence type="predicted"/>
<dbReference type="Pfam" id="PF13489">
    <property type="entry name" value="Methyltransf_23"/>
    <property type="match status" value="1"/>
</dbReference>
<evidence type="ECO:0000256" key="2">
    <source>
        <dbReference type="ARBA" id="ARBA00022679"/>
    </source>
</evidence>
<dbReference type="InterPro" id="IPR029063">
    <property type="entry name" value="SAM-dependent_MTases_sf"/>
</dbReference>
<evidence type="ECO:0000313" key="5">
    <source>
        <dbReference type="EMBL" id="GAA2130640.1"/>
    </source>
</evidence>
<gene>
    <name evidence="5" type="ORF">GCM10009760_03390</name>
</gene>
<keyword evidence="1" id="KW-0489">Methyltransferase</keyword>
<comment type="caution">
    <text evidence="5">The sequence shown here is derived from an EMBL/GenBank/DDBJ whole genome shotgun (WGS) entry which is preliminary data.</text>
</comment>
<accession>A0ABN2YQ65</accession>
<keyword evidence="2" id="KW-0808">Transferase</keyword>
<dbReference type="CDD" id="cd02440">
    <property type="entry name" value="AdoMet_MTases"/>
    <property type="match status" value="1"/>
</dbReference>
<keyword evidence="6" id="KW-1185">Reference proteome</keyword>
<feature type="region of interest" description="Disordered" evidence="4">
    <location>
        <begin position="1"/>
        <end position="21"/>
    </location>
</feature>
<dbReference type="PANTHER" id="PTHR43464:SF19">
    <property type="entry name" value="UBIQUINONE BIOSYNTHESIS O-METHYLTRANSFERASE, MITOCHONDRIAL"/>
    <property type="match status" value="1"/>
</dbReference>
<sequence length="211" mass="22960">MSEAPESPKPGSPTGGATADASYTERLVTLEQSGIKRLLPTQAPYRWNLKRLQLGRVLDVGCGVGRNLQNCDPGSVGVDHNETSVATARARGLIAYTADEFEADPELSRPGAFDSLLVAHVLEHLDLETCEQLLKSYLPSIRSGGKVVLITPQAAGYKSDPTHVRFVDFEGLRDYAERAGLRVDRSYSFPLPEAAGKVFKYNEYILVGIVP</sequence>
<dbReference type="RefSeq" id="WP_344459874.1">
    <property type="nucleotide sequence ID" value="NZ_BAAANT010000001.1"/>
</dbReference>
<dbReference type="Proteomes" id="UP001422759">
    <property type="component" value="Unassembled WGS sequence"/>
</dbReference>
<dbReference type="SUPFAM" id="SSF53335">
    <property type="entry name" value="S-adenosyl-L-methionine-dependent methyltransferases"/>
    <property type="match status" value="1"/>
</dbReference>
<reference evidence="5 6" key="1">
    <citation type="journal article" date="2019" name="Int. J. Syst. Evol. Microbiol.">
        <title>The Global Catalogue of Microorganisms (GCM) 10K type strain sequencing project: providing services to taxonomists for standard genome sequencing and annotation.</title>
        <authorList>
            <consortium name="The Broad Institute Genomics Platform"/>
            <consortium name="The Broad Institute Genome Sequencing Center for Infectious Disease"/>
            <person name="Wu L."/>
            <person name="Ma J."/>
        </authorList>
    </citation>
    <scope>NUCLEOTIDE SEQUENCE [LARGE SCALE GENOMIC DNA]</scope>
    <source>
        <strain evidence="5 6">JCM 14560</strain>
    </source>
</reference>
<keyword evidence="3" id="KW-0949">S-adenosyl-L-methionine</keyword>
<evidence type="ECO:0000256" key="4">
    <source>
        <dbReference type="SAM" id="MobiDB-lite"/>
    </source>
</evidence>